<dbReference type="InterPro" id="IPR036928">
    <property type="entry name" value="AS_sf"/>
</dbReference>
<reference evidence="3" key="1">
    <citation type="submission" date="2018-06" db="EMBL/GenBank/DDBJ databases">
        <authorList>
            <person name="Feng T."/>
            <person name="Jeon C.O."/>
        </authorList>
    </citation>
    <scope>NUCLEOTIDE SEQUENCE [LARGE SCALE GENOMIC DNA]</scope>
    <source>
        <strain evidence="3">S23</strain>
    </source>
</reference>
<dbReference type="AlphaFoldDB" id="A0A370NJ00"/>
<dbReference type="SUPFAM" id="SSF75304">
    <property type="entry name" value="Amidase signature (AS) enzymes"/>
    <property type="match status" value="1"/>
</dbReference>
<dbReference type="EMBL" id="QKWJ01000091">
    <property type="protein sequence ID" value="RDK05580.1"/>
    <property type="molecule type" value="Genomic_DNA"/>
</dbReference>
<organism evidence="2 3">
    <name type="scientific">Cupriavidus lacunae</name>
    <dbReference type="NCBI Taxonomy" id="2666307"/>
    <lineage>
        <taxon>Bacteria</taxon>
        <taxon>Pseudomonadati</taxon>
        <taxon>Pseudomonadota</taxon>
        <taxon>Betaproteobacteria</taxon>
        <taxon>Burkholderiales</taxon>
        <taxon>Burkholderiaceae</taxon>
        <taxon>Cupriavidus</taxon>
    </lineage>
</organism>
<dbReference type="Proteomes" id="UP000255165">
    <property type="component" value="Unassembled WGS sequence"/>
</dbReference>
<comment type="caution">
    <text evidence="2">The sequence shown here is derived from an EMBL/GenBank/DDBJ whole genome shotgun (WGS) entry which is preliminary data.</text>
</comment>
<evidence type="ECO:0000259" key="1">
    <source>
        <dbReference type="Pfam" id="PF01425"/>
    </source>
</evidence>
<accession>A0A370NJ00</accession>
<evidence type="ECO:0000313" key="3">
    <source>
        <dbReference type="Proteomes" id="UP000255165"/>
    </source>
</evidence>
<dbReference type="Gene3D" id="3.90.1300.10">
    <property type="entry name" value="Amidase signature (AS) domain"/>
    <property type="match status" value="1"/>
</dbReference>
<keyword evidence="3" id="KW-1185">Reference proteome</keyword>
<sequence>MSIVSIRPTLGLVSRSGIVPVSFTQDEAGPITRSVADAARMLDVMAGYDQADPVTAMSWGHIPGTYTAYLDKNGLKGVRIGVMQSLFGTGTDHEEVNRVMAHAIDVLKKKGAVIVPVSTPELDTDKLNGQLDVQKYEYKSVMNQYLKDVGSNAPAHSLDDIVASGKTHPSLSKFLQSAKGIENGLNEPDYKDRLVKIDALKIRVANVMAENHLDAMIYPHQKRLPVPIGEYDQRERNGILASLTGFPAVVVPAGFSSPTEEAPRGVPVGLEFLGRPWSEPQLIRYAYGFEQAARARKMPAPTPGLARND</sequence>
<dbReference type="PANTHER" id="PTHR42678:SF5">
    <property type="entry name" value="GLUTAMYL-TRNA(GLN) AMIDOTRANSFERASE SUBUNIT A"/>
    <property type="match status" value="1"/>
</dbReference>
<dbReference type="Pfam" id="PF01425">
    <property type="entry name" value="Amidase"/>
    <property type="match status" value="1"/>
</dbReference>
<dbReference type="InterPro" id="IPR023631">
    <property type="entry name" value="Amidase_dom"/>
</dbReference>
<evidence type="ECO:0000313" key="2">
    <source>
        <dbReference type="EMBL" id="RDK05580.1"/>
    </source>
</evidence>
<feature type="domain" description="Amidase" evidence="1">
    <location>
        <begin position="3"/>
        <end position="282"/>
    </location>
</feature>
<gene>
    <name evidence="2" type="ORF">DN412_36340</name>
</gene>
<name>A0A370NJ00_9BURK</name>
<protein>
    <recommendedName>
        <fullName evidence="1">Amidase domain-containing protein</fullName>
    </recommendedName>
</protein>
<proteinExistence type="predicted"/>
<dbReference type="PANTHER" id="PTHR42678">
    <property type="entry name" value="AMIDASE"/>
    <property type="match status" value="1"/>
</dbReference>